<dbReference type="GO" id="GO:0071933">
    <property type="term" value="F:Arp2/3 complex binding"/>
    <property type="evidence" value="ECO:0007669"/>
    <property type="project" value="TreeGrafter"/>
</dbReference>
<comment type="caution">
    <text evidence="3">The sequence shown here is derived from an EMBL/GenBank/DDBJ whole genome shotgun (WGS) entry which is preliminary data.</text>
</comment>
<dbReference type="GO" id="GO:0006897">
    <property type="term" value="P:endocytosis"/>
    <property type="evidence" value="ECO:0007669"/>
    <property type="project" value="TreeGrafter"/>
</dbReference>
<dbReference type="OrthoDB" id="445362at2759"/>
<dbReference type="InterPro" id="IPR018556">
    <property type="entry name" value="SPIN90/Ldb17_LRD"/>
</dbReference>
<proteinExistence type="predicted"/>
<dbReference type="PANTHER" id="PTHR13357">
    <property type="entry name" value="SH3 ADAPTER PROTEIN SPIN90 NCK INTERACTING PROTEIN WITH SH3 DOMAIN"/>
    <property type="match status" value="1"/>
</dbReference>
<dbReference type="SUPFAM" id="SSF48371">
    <property type="entry name" value="ARM repeat"/>
    <property type="match status" value="1"/>
</dbReference>
<dbReference type="EMBL" id="MCFH01000006">
    <property type="protein sequence ID" value="ORX57337.1"/>
    <property type="molecule type" value="Genomic_DNA"/>
</dbReference>
<dbReference type="InterPro" id="IPR030125">
    <property type="entry name" value="SPIN90/Ldb17"/>
</dbReference>
<name>A0A1Y1VIV3_9FUNG</name>
<feature type="region of interest" description="Disordered" evidence="1">
    <location>
        <begin position="328"/>
        <end position="391"/>
    </location>
</feature>
<dbReference type="Proteomes" id="UP000193719">
    <property type="component" value="Unassembled WGS sequence"/>
</dbReference>
<feature type="region of interest" description="Disordered" evidence="1">
    <location>
        <begin position="425"/>
        <end position="449"/>
    </location>
</feature>
<dbReference type="Pfam" id="PF09431">
    <property type="entry name" value="SPIN90_LRD"/>
    <property type="match status" value="1"/>
</dbReference>
<reference evidence="3 4" key="1">
    <citation type="submission" date="2016-08" db="EMBL/GenBank/DDBJ databases">
        <title>Genomes of anaerobic fungi encode conserved fungal cellulosomes for biomass hydrolysis.</title>
        <authorList>
            <consortium name="DOE Joint Genome Institute"/>
            <person name="Haitjema C.H."/>
            <person name="Gilmore S.P."/>
            <person name="Henske J.K."/>
            <person name="Solomon K.V."/>
            <person name="De Groot R."/>
            <person name="Kuo A."/>
            <person name="Mondo S.J."/>
            <person name="Salamov A.A."/>
            <person name="Labutti K."/>
            <person name="Zhao Z."/>
            <person name="Chiniquy J."/>
            <person name="Barry K."/>
            <person name="Brewer H.M."/>
            <person name="Purvine S.O."/>
            <person name="Wright A.T."/>
            <person name="Boxma B."/>
            <person name="Van Alen T."/>
            <person name="Hackstein J.H."/>
            <person name="Baker S.E."/>
            <person name="Grigoriev I.V."/>
            <person name="O'Malley M.A."/>
        </authorList>
    </citation>
    <scope>NUCLEOTIDE SEQUENCE [LARGE SCALE GENOMIC DNA]</scope>
    <source>
        <strain evidence="4">finn</strain>
    </source>
</reference>
<evidence type="ECO:0000313" key="3">
    <source>
        <dbReference type="EMBL" id="ORX57337.1"/>
    </source>
</evidence>
<organism evidence="3 4">
    <name type="scientific">Piromyces finnis</name>
    <dbReference type="NCBI Taxonomy" id="1754191"/>
    <lineage>
        <taxon>Eukaryota</taxon>
        <taxon>Fungi</taxon>
        <taxon>Fungi incertae sedis</taxon>
        <taxon>Chytridiomycota</taxon>
        <taxon>Chytridiomycota incertae sedis</taxon>
        <taxon>Neocallimastigomycetes</taxon>
        <taxon>Neocallimastigales</taxon>
        <taxon>Neocallimastigaceae</taxon>
        <taxon>Piromyces</taxon>
    </lineage>
</organism>
<sequence>MDKIFSSISKINEELLQRTETEDKNQLWVIYYLIYYSGQLYPHLYTRLLFNDIFNKLTISILEEPFTSNELFYQSSLRVCFKIGHLHKLSNRDLDIFNEKIIDILLQFVEHTRNYHDESANYSIIEFLMVLSYQIQNNIKARKLKNKSISNIVDPILTILEKRINHSKTLSENLIFLLNRTNDMSVKYYLLKFLNLIFTTPSLDKFFYTNDIPVLLDITLRELWNLTDENTHIQKAYLILLENLIKNTISNNIPYRYHDITKLLYTISQRGKDSCYSNKIQHDKLVSLSNLAQRILNTFSNILDTSSLTPVHSVDNLVALNKQMPEVSPIKTKDKKKKSKISNTLPSTVSSIHDNDKNQKRVNPLNKSKEKPVNINNQENEEDEEENEHEKLSQRARDIFMKSYQQYHENTTSVDNSAVTTSTIITNGSDSSELNQESSQSSAKEIDKEDIDHEKLSKKAMEILMRSYQQYQNDSASSTPIAAPLTENTNDLINQDISNQEPPMSPLKNDNDHDKLSQKAMDIFMKSLQQYHNEQDVIHSATLPQSYNKKNENGTQSSIITNIPSQTYQDDIYSANSYFPHDASNPSQSYYTNMSIINNNSSSNRYDNDNVSISSNSTISNSNTFAIPSRLDSMSNRSIVDPIERHQSPFSDCYQIPTQNQAYDRYKSRPLVASPALSAVSYQSNYSISSINNASSKSFLPAKANNIFKRDNLNNNIYSKPNNAYTTNYYNGRKSSHSSITTTFSYSPRLNSYNNSNNRVNPINNIFAAESTAIEDPIQRHESPFDDSFSIE</sequence>
<dbReference type="GO" id="GO:0051666">
    <property type="term" value="P:actin cortical patch localization"/>
    <property type="evidence" value="ECO:0007669"/>
    <property type="project" value="TreeGrafter"/>
</dbReference>
<keyword evidence="4" id="KW-1185">Reference proteome</keyword>
<dbReference type="GO" id="GO:0030479">
    <property type="term" value="C:actin cortical patch"/>
    <property type="evidence" value="ECO:0007669"/>
    <property type="project" value="TreeGrafter"/>
</dbReference>
<dbReference type="InterPro" id="IPR016024">
    <property type="entry name" value="ARM-type_fold"/>
</dbReference>
<feature type="domain" description="SPIN90/Ldb17 leucine-rich" evidence="2">
    <location>
        <begin position="118"/>
        <end position="260"/>
    </location>
</feature>
<dbReference type="PANTHER" id="PTHR13357:SF1">
    <property type="entry name" value="NCK-INTERACTING PROTEIN WITH SH3 DOMAIN"/>
    <property type="match status" value="1"/>
</dbReference>
<feature type="compositionally biased region" description="Polar residues" evidence="1">
    <location>
        <begin position="341"/>
        <end position="352"/>
    </location>
</feature>
<evidence type="ECO:0000259" key="2">
    <source>
        <dbReference type="Pfam" id="PF09431"/>
    </source>
</evidence>
<feature type="compositionally biased region" description="Low complexity" evidence="1">
    <location>
        <begin position="429"/>
        <end position="442"/>
    </location>
</feature>
<accession>A0A1Y1VIV3</accession>
<gene>
    <name evidence="3" type="ORF">BCR36DRAFT_319693</name>
</gene>
<dbReference type="STRING" id="1754191.A0A1Y1VIV3"/>
<dbReference type="GO" id="GO:0000147">
    <property type="term" value="P:actin cortical patch assembly"/>
    <property type="evidence" value="ECO:0007669"/>
    <property type="project" value="TreeGrafter"/>
</dbReference>
<dbReference type="AlphaFoldDB" id="A0A1Y1VIV3"/>
<evidence type="ECO:0000313" key="4">
    <source>
        <dbReference type="Proteomes" id="UP000193719"/>
    </source>
</evidence>
<protein>
    <recommendedName>
        <fullName evidence="2">SPIN90/Ldb17 leucine-rich domain-containing protein</fullName>
    </recommendedName>
</protein>
<evidence type="ECO:0000256" key="1">
    <source>
        <dbReference type="SAM" id="MobiDB-lite"/>
    </source>
</evidence>
<reference evidence="3 4" key="2">
    <citation type="submission" date="2016-08" db="EMBL/GenBank/DDBJ databases">
        <title>Pervasive Adenine N6-methylation of Active Genes in Fungi.</title>
        <authorList>
            <consortium name="DOE Joint Genome Institute"/>
            <person name="Mondo S.J."/>
            <person name="Dannebaum R.O."/>
            <person name="Kuo R.C."/>
            <person name="Labutti K."/>
            <person name="Haridas S."/>
            <person name="Kuo A."/>
            <person name="Salamov A."/>
            <person name="Ahrendt S.R."/>
            <person name="Lipzen A."/>
            <person name="Sullivan W."/>
            <person name="Andreopoulos W.B."/>
            <person name="Clum A."/>
            <person name="Lindquist E."/>
            <person name="Daum C."/>
            <person name="Ramamoorthy G.K."/>
            <person name="Gryganskyi A."/>
            <person name="Culley D."/>
            <person name="Magnuson J.K."/>
            <person name="James T.Y."/>
            <person name="O'Malley M.A."/>
            <person name="Stajich J.E."/>
            <person name="Spatafora J.W."/>
            <person name="Visel A."/>
            <person name="Grigoriev I.V."/>
        </authorList>
    </citation>
    <scope>NUCLEOTIDE SEQUENCE [LARGE SCALE GENOMIC DNA]</scope>
    <source>
        <strain evidence="4">finn</strain>
    </source>
</reference>